<feature type="compositionally biased region" description="Gly residues" evidence="1">
    <location>
        <begin position="80"/>
        <end position="92"/>
    </location>
</feature>
<keyword evidence="3" id="KW-1185">Reference proteome</keyword>
<gene>
    <name evidence="2" type="ORF">GWK47_024046</name>
</gene>
<name>A0A8J5CJF1_CHIOP</name>
<sequence>MAPLSGGGAVADVRQDALSPPWCERGTFLPLSGSPSRPVKYHASPSRPGPGLSACSRSPRVVHRALKGRQLGAVNSRGGAPTGAGFVGGGGTSASPHGPGDPRVKGAVGWLAGVVATCCRHLVLVWPAGVSSAPNALHVGAEALFPTRQAMCTAPWWRGAPIGVSSALRSAGLWEPPAGPHGVVLGPRPLLLTGRERDDDRGQNPPGGSPPAHSQARTRRWPGLTASGPHHVPGPRPFPFR</sequence>
<feature type="region of interest" description="Disordered" evidence="1">
    <location>
        <begin position="176"/>
        <end position="241"/>
    </location>
</feature>
<reference evidence="2" key="1">
    <citation type="submission" date="2020-07" db="EMBL/GenBank/DDBJ databases">
        <title>The High-quality genome of the commercially important snow crab, Chionoecetes opilio.</title>
        <authorList>
            <person name="Jeong J.-H."/>
            <person name="Ryu S."/>
        </authorList>
    </citation>
    <scope>NUCLEOTIDE SEQUENCE</scope>
    <source>
        <strain evidence="2">MADBK_172401_WGS</strain>
        <tissue evidence="2">Digestive gland</tissue>
    </source>
</reference>
<proteinExistence type="predicted"/>
<evidence type="ECO:0000313" key="3">
    <source>
        <dbReference type="Proteomes" id="UP000770661"/>
    </source>
</evidence>
<organism evidence="2 3">
    <name type="scientific">Chionoecetes opilio</name>
    <name type="common">Atlantic snow crab</name>
    <name type="synonym">Cancer opilio</name>
    <dbReference type="NCBI Taxonomy" id="41210"/>
    <lineage>
        <taxon>Eukaryota</taxon>
        <taxon>Metazoa</taxon>
        <taxon>Ecdysozoa</taxon>
        <taxon>Arthropoda</taxon>
        <taxon>Crustacea</taxon>
        <taxon>Multicrustacea</taxon>
        <taxon>Malacostraca</taxon>
        <taxon>Eumalacostraca</taxon>
        <taxon>Eucarida</taxon>
        <taxon>Decapoda</taxon>
        <taxon>Pleocyemata</taxon>
        <taxon>Brachyura</taxon>
        <taxon>Eubrachyura</taxon>
        <taxon>Majoidea</taxon>
        <taxon>Majidae</taxon>
        <taxon>Chionoecetes</taxon>
    </lineage>
</organism>
<evidence type="ECO:0000313" key="2">
    <source>
        <dbReference type="EMBL" id="KAG0708265.1"/>
    </source>
</evidence>
<feature type="region of interest" description="Disordered" evidence="1">
    <location>
        <begin position="33"/>
        <end position="101"/>
    </location>
</feature>
<dbReference type="EMBL" id="JACEEZ010024784">
    <property type="protein sequence ID" value="KAG0708265.1"/>
    <property type="molecule type" value="Genomic_DNA"/>
</dbReference>
<feature type="compositionally biased region" description="Pro residues" evidence="1">
    <location>
        <begin position="232"/>
        <end position="241"/>
    </location>
</feature>
<dbReference type="AlphaFoldDB" id="A0A8J5CJF1"/>
<dbReference type="Proteomes" id="UP000770661">
    <property type="component" value="Unassembled WGS sequence"/>
</dbReference>
<comment type="caution">
    <text evidence="2">The sequence shown here is derived from an EMBL/GenBank/DDBJ whole genome shotgun (WGS) entry which is preliminary data.</text>
</comment>
<evidence type="ECO:0000256" key="1">
    <source>
        <dbReference type="SAM" id="MobiDB-lite"/>
    </source>
</evidence>
<accession>A0A8J5CJF1</accession>
<protein>
    <submittedName>
        <fullName evidence="2">Uncharacterized protein</fullName>
    </submittedName>
</protein>